<reference evidence="3" key="1">
    <citation type="submission" date="2016-04" db="EMBL/GenBank/DDBJ databases">
        <authorList>
            <person name="Evans L.H."/>
            <person name="Alamgir A."/>
            <person name="Owens N."/>
            <person name="Weber N.D."/>
            <person name="Virtaneva K."/>
            <person name="Barbian K."/>
            <person name="Babar A."/>
            <person name="Rosenke K."/>
        </authorList>
    </citation>
    <scope>NUCLEOTIDE SEQUENCE [LARGE SCALE GENOMIC DNA]</scope>
    <source>
        <strain evidence="3">CBS 101.48</strain>
    </source>
</reference>
<evidence type="ECO:0000313" key="5">
    <source>
        <dbReference type="Proteomes" id="UP000078561"/>
    </source>
</evidence>
<dbReference type="InterPro" id="IPR010095">
    <property type="entry name" value="Cas12f1-like_TNB"/>
</dbReference>
<dbReference type="STRING" id="4829.A0A163IYA4"/>
<dbReference type="OrthoDB" id="2438399at2759"/>
<organism evidence="3">
    <name type="scientific">Absidia glauca</name>
    <name type="common">Pin mould</name>
    <dbReference type="NCBI Taxonomy" id="4829"/>
    <lineage>
        <taxon>Eukaryota</taxon>
        <taxon>Fungi</taxon>
        <taxon>Fungi incertae sedis</taxon>
        <taxon>Mucoromycota</taxon>
        <taxon>Mucoromycotina</taxon>
        <taxon>Mucoromycetes</taxon>
        <taxon>Mucorales</taxon>
        <taxon>Cunninghamellaceae</taxon>
        <taxon>Absidia</taxon>
    </lineage>
</organism>
<dbReference type="AlphaFoldDB" id="A0A163IYA4"/>
<evidence type="ECO:0000259" key="2">
    <source>
        <dbReference type="Pfam" id="PF07282"/>
    </source>
</evidence>
<dbReference type="EMBL" id="LT550636">
    <property type="protein sequence ID" value="SAL96053.1"/>
    <property type="molecule type" value="Genomic_DNA"/>
</dbReference>
<dbReference type="EMBL" id="LT555210">
    <property type="protein sequence ID" value="SAM09785.1"/>
    <property type="molecule type" value="Genomic_DNA"/>
</dbReference>
<keyword evidence="1" id="KW-0238">DNA-binding</keyword>
<evidence type="ECO:0000256" key="1">
    <source>
        <dbReference type="ARBA" id="ARBA00023125"/>
    </source>
</evidence>
<dbReference type="Pfam" id="PF07282">
    <property type="entry name" value="Cas12f1-like_TNB"/>
    <property type="match status" value="1"/>
</dbReference>
<feature type="domain" description="Cas12f1-like TNB" evidence="2">
    <location>
        <begin position="131"/>
        <end position="183"/>
    </location>
</feature>
<keyword evidence="5" id="KW-1185">Reference proteome</keyword>
<evidence type="ECO:0000313" key="3">
    <source>
        <dbReference type="EMBL" id="SAL96053.1"/>
    </source>
</evidence>
<name>A0A163IYA4_ABSGL</name>
<dbReference type="GO" id="GO:0003677">
    <property type="term" value="F:DNA binding"/>
    <property type="evidence" value="ECO:0007669"/>
    <property type="project" value="UniProtKB-KW"/>
</dbReference>
<sequence length="204" mass="22991">MNGQISEHQRQLDLLDGAALNLQLINVFDTTELLQTIRRQKASLEALQQTNVDEKESLQQKYLDQVGGSTMKRWKKNRHGSRDTTITAIPLVAFGAGMLHTNHSHIHGYPVGSTNVVRRHMLERQRRALCLVGHTDEYLTSQICASCGERMNNAEINNQQIYALKHCQRCNKIMNHDKNAASNMFSIMQSSIIGDGRPPALSRS</sequence>
<proteinExistence type="predicted"/>
<accession>A0A163IYA4</accession>
<protein>
    <recommendedName>
        <fullName evidence="2">Cas12f1-like TNB domain-containing protein</fullName>
    </recommendedName>
</protein>
<gene>
    <name evidence="3" type="primary">ABSGL_01420.1 scaffold 1557</name>
    <name evidence="4" type="synonym">ABSGL_15494.1 scaffold 17607</name>
</gene>
<dbReference type="Proteomes" id="UP000078561">
    <property type="component" value="Unassembled WGS sequence"/>
</dbReference>
<evidence type="ECO:0000313" key="4">
    <source>
        <dbReference type="EMBL" id="SAM09785.1"/>
    </source>
</evidence>
<dbReference type="InParanoid" id="A0A163IYA4"/>